<dbReference type="InterPro" id="IPR029063">
    <property type="entry name" value="SAM-dependent_MTases_sf"/>
</dbReference>
<feature type="domain" description="Methyltransferase" evidence="1">
    <location>
        <begin position="62"/>
        <end position="159"/>
    </location>
</feature>
<keyword evidence="2" id="KW-0830">Ubiquinone</keyword>
<dbReference type="CDD" id="cd02440">
    <property type="entry name" value="AdoMet_MTases"/>
    <property type="match status" value="1"/>
</dbReference>
<proteinExistence type="predicted"/>
<comment type="caution">
    <text evidence="2">The sequence shown here is derived from an EMBL/GenBank/DDBJ whole genome shotgun (WGS) entry which is preliminary data.</text>
</comment>
<dbReference type="InterPro" id="IPR041698">
    <property type="entry name" value="Methyltransf_25"/>
</dbReference>
<organism evidence="2 3">
    <name type="scientific">Acidithrix ferrooxidans</name>
    <dbReference type="NCBI Taxonomy" id="1280514"/>
    <lineage>
        <taxon>Bacteria</taxon>
        <taxon>Bacillati</taxon>
        <taxon>Actinomycetota</taxon>
        <taxon>Acidimicrobiia</taxon>
        <taxon>Acidimicrobiales</taxon>
        <taxon>Acidimicrobiaceae</taxon>
        <taxon>Acidithrix</taxon>
    </lineage>
</organism>
<keyword evidence="2" id="KW-0489">Methyltransferase</keyword>
<name>A0A0D8HK46_9ACTN</name>
<keyword evidence="3" id="KW-1185">Reference proteome</keyword>
<dbReference type="GO" id="GO:0061542">
    <property type="term" value="F:3-demethylubiquinol 3-O-methyltransferase activity"/>
    <property type="evidence" value="ECO:0007669"/>
    <property type="project" value="UniProtKB-EC"/>
</dbReference>
<evidence type="ECO:0000259" key="1">
    <source>
        <dbReference type="Pfam" id="PF13649"/>
    </source>
</evidence>
<sequence length="279" mass="31353">MRIGVDVLGEDEMIAANRGYWEAVVESHFDSDFYEVDKWLSTGLSMREREEDLLGDLTDKDVVHLQCHFGKDSLSIAAAGARVIGIDYSQTAIEKARELARRVGLFERCSFEICSVEEVAVTFVKDLADLVYVSLGAICWIAKIDSWAKAVDHLLRQGGVLFMHEVHPLAQMVERVDGNWSLSGDYFEKDSPMIDESEGSYVDGSDDLGTFKTYIWNHSIGEIVTALTSRGFVITHLEEHSWTSFLNAEGMTKSTNEHFVQPDGWVQLPLSFTLMATKR</sequence>
<dbReference type="SUPFAM" id="SSF53335">
    <property type="entry name" value="S-adenosyl-L-methionine-dependent methyltransferases"/>
    <property type="match status" value="1"/>
</dbReference>
<dbReference type="GO" id="GO:0032259">
    <property type="term" value="P:methylation"/>
    <property type="evidence" value="ECO:0007669"/>
    <property type="project" value="UniProtKB-KW"/>
</dbReference>
<keyword evidence="2" id="KW-0808">Transferase</keyword>
<dbReference type="EMBL" id="JXYS01000040">
    <property type="protein sequence ID" value="KJF17461.1"/>
    <property type="molecule type" value="Genomic_DNA"/>
</dbReference>
<protein>
    <submittedName>
        <fullName evidence="2">Ubiquinone biosynthesis O-methyltransferase</fullName>
        <ecNumber evidence="2">2.1.1.222</ecNumber>
        <ecNumber evidence="2">2.1.1.64</ecNumber>
    </submittedName>
</protein>
<dbReference type="STRING" id="1280514.AXFE_16740"/>
<gene>
    <name evidence="2" type="primary">ubiG</name>
    <name evidence="2" type="ORF">AXFE_16740</name>
</gene>
<evidence type="ECO:0000313" key="2">
    <source>
        <dbReference type="EMBL" id="KJF17461.1"/>
    </source>
</evidence>
<dbReference type="Proteomes" id="UP000032360">
    <property type="component" value="Unassembled WGS sequence"/>
</dbReference>
<accession>A0A0D8HK46</accession>
<evidence type="ECO:0000313" key="3">
    <source>
        <dbReference type="Proteomes" id="UP000032360"/>
    </source>
</evidence>
<reference evidence="2 3" key="1">
    <citation type="submission" date="2015-01" db="EMBL/GenBank/DDBJ databases">
        <title>Draft genome of the acidophilic iron oxidizer Acidithrix ferrooxidans strain Py-F3.</title>
        <authorList>
            <person name="Poehlein A."/>
            <person name="Eisen S."/>
            <person name="Schloemann M."/>
            <person name="Johnson B.D."/>
            <person name="Daniel R."/>
            <person name="Muehling M."/>
        </authorList>
    </citation>
    <scope>NUCLEOTIDE SEQUENCE [LARGE SCALE GENOMIC DNA]</scope>
    <source>
        <strain evidence="2 3">Py-F3</strain>
    </source>
</reference>
<dbReference type="GO" id="GO:0102208">
    <property type="term" value="F:2-polyprenyl-6-hydroxyphenol methylase activity"/>
    <property type="evidence" value="ECO:0007669"/>
    <property type="project" value="UniProtKB-EC"/>
</dbReference>
<dbReference type="EC" id="2.1.1.222" evidence="2"/>
<dbReference type="AlphaFoldDB" id="A0A0D8HK46"/>
<dbReference type="Gene3D" id="3.40.50.150">
    <property type="entry name" value="Vaccinia Virus protein VP39"/>
    <property type="match status" value="1"/>
</dbReference>
<dbReference type="EC" id="2.1.1.64" evidence="2"/>
<dbReference type="Pfam" id="PF13649">
    <property type="entry name" value="Methyltransf_25"/>
    <property type="match status" value="1"/>
</dbReference>